<keyword evidence="2" id="KW-0378">Hydrolase</keyword>
<sequence>MKYVLYALTLLLLPLTTFCQQPVKDEIPFNLLPSGHILVKATIDNVPGNFIFDTGAGISLFTKQFFEKLKDTLREDGGYTGFRATGERMDIPLYHVRNFEFGSLKKDWEEVSYFDVNLGGIDGILSLKLLENQPFTIDFDKKVLRLESAKALTVIRKTAKKMGIQLEQSRDKSLTIFSYFKINDQLQLQLSLDAGAGKDVYRLHSKYLQPLGININDTAAVKKLVKRSEFQDGFTTNIYLTQVSKMAAVGQPDVAVQNFPVQFVDGLIYDGIIWINWLGSKITFDLEQQALWIER</sequence>
<dbReference type="Pfam" id="PF13650">
    <property type="entry name" value="Asp_protease_2"/>
    <property type="match status" value="1"/>
</dbReference>
<dbReference type="GO" id="GO:0006508">
    <property type="term" value="P:proteolysis"/>
    <property type="evidence" value="ECO:0007669"/>
    <property type="project" value="UniProtKB-KW"/>
</dbReference>
<feature type="chain" id="PRO_5021908144" evidence="1">
    <location>
        <begin position="20"/>
        <end position="295"/>
    </location>
</feature>
<dbReference type="InterPro" id="IPR021109">
    <property type="entry name" value="Peptidase_aspartic_dom_sf"/>
</dbReference>
<name>A0A561PUD6_9BACT</name>
<keyword evidence="1" id="KW-0732">Signal</keyword>
<evidence type="ECO:0000256" key="1">
    <source>
        <dbReference type="SAM" id="SignalP"/>
    </source>
</evidence>
<evidence type="ECO:0000313" key="2">
    <source>
        <dbReference type="EMBL" id="TWF41729.1"/>
    </source>
</evidence>
<dbReference type="SUPFAM" id="SSF50630">
    <property type="entry name" value="Acid proteases"/>
    <property type="match status" value="1"/>
</dbReference>
<comment type="caution">
    <text evidence="2">The sequence shown here is derived from an EMBL/GenBank/DDBJ whole genome shotgun (WGS) entry which is preliminary data.</text>
</comment>
<dbReference type="EMBL" id="VIWO01000003">
    <property type="protein sequence ID" value="TWF41729.1"/>
    <property type="molecule type" value="Genomic_DNA"/>
</dbReference>
<reference evidence="2 3" key="1">
    <citation type="submission" date="2019-06" db="EMBL/GenBank/DDBJ databases">
        <title>Sorghum-associated microbial communities from plants grown in Nebraska, USA.</title>
        <authorList>
            <person name="Schachtman D."/>
        </authorList>
    </citation>
    <scope>NUCLEOTIDE SEQUENCE [LARGE SCALE GENOMIC DNA]</scope>
    <source>
        <strain evidence="2 3">1209</strain>
    </source>
</reference>
<evidence type="ECO:0000313" key="3">
    <source>
        <dbReference type="Proteomes" id="UP000320811"/>
    </source>
</evidence>
<dbReference type="RefSeq" id="WP_145669996.1">
    <property type="nucleotide sequence ID" value="NZ_VIWO01000003.1"/>
</dbReference>
<keyword evidence="2" id="KW-0645">Protease</keyword>
<gene>
    <name evidence="2" type="ORF">FHW36_103533</name>
</gene>
<dbReference type="InterPro" id="IPR034122">
    <property type="entry name" value="Retropepsin-like_bacterial"/>
</dbReference>
<feature type="signal peptide" evidence="1">
    <location>
        <begin position="1"/>
        <end position="19"/>
    </location>
</feature>
<organism evidence="2 3">
    <name type="scientific">Chitinophaga polysaccharea</name>
    <dbReference type="NCBI Taxonomy" id="1293035"/>
    <lineage>
        <taxon>Bacteria</taxon>
        <taxon>Pseudomonadati</taxon>
        <taxon>Bacteroidota</taxon>
        <taxon>Chitinophagia</taxon>
        <taxon>Chitinophagales</taxon>
        <taxon>Chitinophagaceae</taxon>
        <taxon>Chitinophaga</taxon>
    </lineage>
</organism>
<protein>
    <submittedName>
        <fullName evidence="2">Aspartyl protease</fullName>
    </submittedName>
</protein>
<keyword evidence="3" id="KW-1185">Reference proteome</keyword>
<dbReference type="GO" id="GO:0008233">
    <property type="term" value="F:peptidase activity"/>
    <property type="evidence" value="ECO:0007669"/>
    <property type="project" value="UniProtKB-KW"/>
</dbReference>
<accession>A0A561PUD6</accession>
<dbReference type="Gene3D" id="2.40.70.10">
    <property type="entry name" value="Acid Proteases"/>
    <property type="match status" value="1"/>
</dbReference>
<dbReference type="CDD" id="cd05483">
    <property type="entry name" value="retropepsin_like_bacteria"/>
    <property type="match status" value="1"/>
</dbReference>
<dbReference type="OrthoDB" id="644381at2"/>
<proteinExistence type="predicted"/>
<dbReference type="Proteomes" id="UP000320811">
    <property type="component" value="Unassembled WGS sequence"/>
</dbReference>
<dbReference type="AlphaFoldDB" id="A0A561PUD6"/>